<evidence type="ECO:0000313" key="2">
    <source>
        <dbReference type="Proteomes" id="UP000824120"/>
    </source>
</evidence>
<dbReference type="Proteomes" id="UP000824120">
    <property type="component" value="Chromosome 9"/>
</dbReference>
<sequence length="69" mass="7867">MTIKRRMATNVVMQLACGVATAAPPLLLRFRKSLPLETYVTFANRDAAAQQYDYAALFCKPLFLVVDWW</sequence>
<dbReference type="AlphaFoldDB" id="A0A9J5XHZ1"/>
<gene>
    <name evidence="1" type="ORF">H5410_047732</name>
</gene>
<reference evidence="1 2" key="1">
    <citation type="submission" date="2020-09" db="EMBL/GenBank/DDBJ databases">
        <title>De no assembly of potato wild relative species, Solanum commersonii.</title>
        <authorList>
            <person name="Cho K."/>
        </authorList>
    </citation>
    <scope>NUCLEOTIDE SEQUENCE [LARGE SCALE GENOMIC DNA]</scope>
    <source>
        <strain evidence="1">LZ3.2</strain>
        <tissue evidence="1">Leaf</tissue>
    </source>
</reference>
<accession>A0A9J5XHZ1</accession>
<proteinExistence type="predicted"/>
<keyword evidence="2" id="KW-1185">Reference proteome</keyword>
<protein>
    <submittedName>
        <fullName evidence="1">Uncharacterized protein</fullName>
    </submittedName>
</protein>
<evidence type="ECO:0000313" key="1">
    <source>
        <dbReference type="EMBL" id="KAG5587298.1"/>
    </source>
</evidence>
<dbReference type="EMBL" id="JACXVP010000009">
    <property type="protein sequence ID" value="KAG5587298.1"/>
    <property type="molecule type" value="Genomic_DNA"/>
</dbReference>
<name>A0A9J5XHZ1_SOLCO</name>
<organism evidence="1 2">
    <name type="scientific">Solanum commersonii</name>
    <name type="common">Commerson's wild potato</name>
    <name type="synonym">Commerson's nightshade</name>
    <dbReference type="NCBI Taxonomy" id="4109"/>
    <lineage>
        <taxon>Eukaryota</taxon>
        <taxon>Viridiplantae</taxon>
        <taxon>Streptophyta</taxon>
        <taxon>Embryophyta</taxon>
        <taxon>Tracheophyta</taxon>
        <taxon>Spermatophyta</taxon>
        <taxon>Magnoliopsida</taxon>
        <taxon>eudicotyledons</taxon>
        <taxon>Gunneridae</taxon>
        <taxon>Pentapetalae</taxon>
        <taxon>asterids</taxon>
        <taxon>lamiids</taxon>
        <taxon>Solanales</taxon>
        <taxon>Solanaceae</taxon>
        <taxon>Solanoideae</taxon>
        <taxon>Solaneae</taxon>
        <taxon>Solanum</taxon>
    </lineage>
</organism>
<comment type="caution">
    <text evidence="1">The sequence shown here is derived from an EMBL/GenBank/DDBJ whole genome shotgun (WGS) entry which is preliminary data.</text>
</comment>